<reference evidence="1" key="1">
    <citation type="submission" date="2023-02" db="EMBL/GenBank/DDBJ databases">
        <title>The sequence of Aeromonas allosaccharophila K520.</title>
        <authorList>
            <person name="Luo X."/>
        </authorList>
    </citation>
    <scope>NUCLEOTIDE SEQUENCE</scope>
    <source>
        <strain evidence="1">K520</strain>
    </source>
</reference>
<protein>
    <submittedName>
        <fullName evidence="1">Uncharacterized protein</fullName>
    </submittedName>
</protein>
<evidence type="ECO:0000313" key="1">
    <source>
        <dbReference type="EMBL" id="WED75494.1"/>
    </source>
</evidence>
<dbReference type="AlphaFoldDB" id="A0AAX3NMX9"/>
<gene>
    <name evidence="1" type="ORF">PYU98_16370</name>
</gene>
<dbReference type="EMBL" id="CP118988">
    <property type="protein sequence ID" value="WED75494.1"/>
    <property type="molecule type" value="Genomic_DNA"/>
</dbReference>
<name>A0AAX3NMX9_9GAMM</name>
<organism evidence="1 2">
    <name type="scientific">Aeromonas allosaccharophila</name>
    <dbReference type="NCBI Taxonomy" id="656"/>
    <lineage>
        <taxon>Bacteria</taxon>
        <taxon>Pseudomonadati</taxon>
        <taxon>Pseudomonadota</taxon>
        <taxon>Gammaproteobacteria</taxon>
        <taxon>Aeromonadales</taxon>
        <taxon>Aeromonadaceae</taxon>
        <taxon>Aeromonas</taxon>
    </lineage>
</organism>
<dbReference type="RefSeq" id="WP_275056676.1">
    <property type="nucleotide sequence ID" value="NZ_CP118988.1"/>
</dbReference>
<sequence length="43" mass="4736">MKNAEGMIVSLFPVNAIWVNSYEGVVANDPKFANHAVYQLLGQ</sequence>
<proteinExistence type="predicted"/>
<accession>A0AAX3NMX9</accession>
<evidence type="ECO:0000313" key="2">
    <source>
        <dbReference type="Proteomes" id="UP001213721"/>
    </source>
</evidence>
<dbReference type="Proteomes" id="UP001213721">
    <property type="component" value="Chromosome"/>
</dbReference>